<evidence type="ECO:0000256" key="5">
    <source>
        <dbReference type="ARBA" id="ARBA00022737"/>
    </source>
</evidence>
<evidence type="ECO:0000313" key="11">
    <source>
        <dbReference type="EMBL" id="KNC99458.1"/>
    </source>
</evidence>
<dbReference type="PANTHER" id="PTHR45624:SF4">
    <property type="entry name" value="CONGESTED-LIKE TRACHEA PROTEIN-RELATED"/>
    <property type="match status" value="1"/>
</dbReference>
<dbReference type="InterPro" id="IPR023395">
    <property type="entry name" value="MCP_dom_sf"/>
</dbReference>
<dbReference type="EMBL" id="KQ257458">
    <property type="protein sequence ID" value="KNC99458.1"/>
    <property type="molecule type" value="Genomic_DNA"/>
</dbReference>
<dbReference type="GO" id="GO:0006839">
    <property type="term" value="P:mitochondrial transport"/>
    <property type="evidence" value="ECO:0007669"/>
    <property type="project" value="TreeGrafter"/>
</dbReference>
<comment type="similarity">
    <text evidence="2 10">Belongs to the mitochondrial carrier (TC 2.A.29) family.</text>
</comment>
<evidence type="ECO:0000256" key="3">
    <source>
        <dbReference type="ARBA" id="ARBA00022448"/>
    </source>
</evidence>
<keyword evidence="4 9" id="KW-0812">Transmembrane</keyword>
<dbReference type="VEuPathDB" id="FungiDB:SPPG_05693"/>
<dbReference type="Pfam" id="PF00153">
    <property type="entry name" value="Mito_carr"/>
    <property type="match status" value="3"/>
</dbReference>
<evidence type="ECO:0000313" key="12">
    <source>
        <dbReference type="Proteomes" id="UP000053201"/>
    </source>
</evidence>
<protein>
    <submittedName>
        <fullName evidence="11">Uncharacterized protein</fullName>
    </submittedName>
</protein>
<evidence type="ECO:0000256" key="7">
    <source>
        <dbReference type="ARBA" id="ARBA00023128"/>
    </source>
</evidence>
<sequence>MQMDDSKDNRQRHAALKSFLSGGGGGVVMVGVSHPFDLVKVLMQTSTKHETNTFRAMRNIFVNNGPRGLYKGVAPVLIGTPPVLATCLWSYYIGQVLVRDVTGGPGRRRSPTSGNVELVDTLSLSQIALAGAFSAIPTAAILGPAEQIKIRLQVKTGKGTATEIIRQIVREGGVRSLFRGTGLTLLRDVPGSFFYFATYEAVKRGLSSDIGVELNAGTILLAGGLAGMANWTVAIPFDTVKSRYQSGGAPVSLATCFRQTLAEGGLPALFRGLGPTLIRAFPASAAFFLGVEGSKYALNRIL</sequence>
<proteinExistence type="inferred from homology"/>
<dbReference type="GO" id="GO:0031966">
    <property type="term" value="C:mitochondrial membrane"/>
    <property type="evidence" value="ECO:0007669"/>
    <property type="project" value="UniProtKB-SubCell"/>
</dbReference>
<dbReference type="OMA" id="CLMRSIP"/>
<evidence type="ECO:0000256" key="10">
    <source>
        <dbReference type="RuleBase" id="RU000488"/>
    </source>
</evidence>
<dbReference type="InterPro" id="IPR002067">
    <property type="entry name" value="MCP"/>
</dbReference>
<dbReference type="RefSeq" id="XP_016607498.1">
    <property type="nucleotide sequence ID" value="XM_016753908.1"/>
</dbReference>
<dbReference type="InParanoid" id="A0A0L0HF93"/>
<keyword evidence="3 10" id="KW-0813">Transport</keyword>
<dbReference type="InterPro" id="IPR018108">
    <property type="entry name" value="MCP_transmembrane"/>
</dbReference>
<keyword evidence="6" id="KW-1133">Transmembrane helix</keyword>
<dbReference type="GeneID" id="27689054"/>
<keyword evidence="5" id="KW-0677">Repeat</keyword>
<evidence type="ECO:0000256" key="6">
    <source>
        <dbReference type="ARBA" id="ARBA00022989"/>
    </source>
</evidence>
<dbReference type="STRING" id="645134.A0A0L0HF93"/>
<dbReference type="AlphaFoldDB" id="A0A0L0HF93"/>
<keyword evidence="7" id="KW-0496">Mitochondrion</keyword>
<dbReference type="eggNOG" id="KOG0758">
    <property type="taxonomic scope" value="Eukaryota"/>
</dbReference>
<dbReference type="SUPFAM" id="SSF103506">
    <property type="entry name" value="Mitochondrial carrier"/>
    <property type="match status" value="1"/>
</dbReference>
<feature type="repeat" description="Solcar" evidence="9">
    <location>
        <begin position="122"/>
        <end position="205"/>
    </location>
</feature>
<feature type="repeat" description="Solcar" evidence="9">
    <location>
        <begin position="214"/>
        <end position="297"/>
    </location>
</feature>
<dbReference type="Proteomes" id="UP000053201">
    <property type="component" value="Unassembled WGS sequence"/>
</dbReference>
<dbReference type="GO" id="GO:1902603">
    <property type="term" value="P:carnitine transmembrane transport"/>
    <property type="evidence" value="ECO:0007669"/>
    <property type="project" value="TreeGrafter"/>
</dbReference>
<dbReference type="PRINTS" id="PR00926">
    <property type="entry name" value="MITOCARRIER"/>
</dbReference>
<evidence type="ECO:0000256" key="1">
    <source>
        <dbReference type="ARBA" id="ARBA00004225"/>
    </source>
</evidence>
<keyword evidence="8 9" id="KW-0472">Membrane</keyword>
<dbReference type="GO" id="GO:0015227">
    <property type="term" value="F:O-acyl-L-carnitine transmembrane transporter activity"/>
    <property type="evidence" value="ECO:0007669"/>
    <property type="project" value="TreeGrafter"/>
</dbReference>
<name>A0A0L0HF93_SPIPD</name>
<evidence type="ECO:0000256" key="2">
    <source>
        <dbReference type="ARBA" id="ARBA00006375"/>
    </source>
</evidence>
<evidence type="ECO:0000256" key="8">
    <source>
        <dbReference type="ARBA" id="ARBA00023136"/>
    </source>
</evidence>
<reference evidence="11 12" key="1">
    <citation type="submission" date="2009-08" db="EMBL/GenBank/DDBJ databases">
        <title>The Genome Sequence of Spizellomyces punctatus strain DAOM BR117.</title>
        <authorList>
            <consortium name="The Broad Institute Genome Sequencing Platform"/>
            <person name="Russ C."/>
            <person name="Cuomo C."/>
            <person name="Shea T."/>
            <person name="Young S.K."/>
            <person name="Zeng Q."/>
            <person name="Koehrsen M."/>
            <person name="Haas B."/>
            <person name="Borodovsky M."/>
            <person name="Guigo R."/>
            <person name="Alvarado L."/>
            <person name="Berlin A."/>
            <person name="Bochicchio J."/>
            <person name="Borenstein D."/>
            <person name="Chapman S."/>
            <person name="Chen Z."/>
            <person name="Engels R."/>
            <person name="Freedman E."/>
            <person name="Gellesch M."/>
            <person name="Goldberg J."/>
            <person name="Griggs A."/>
            <person name="Gujja S."/>
            <person name="Heiman D."/>
            <person name="Hepburn T."/>
            <person name="Howarth C."/>
            <person name="Jen D."/>
            <person name="Larson L."/>
            <person name="Lewis B."/>
            <person name="Mehta T."/>
            <person name="Park D."/>
            <person name="Pearson M."/>
            <person name="Roberts A."/>
            <person name="Saif S."/>
            <person name="Shenoy N."/>
            <person name="Sisk P."/>
            <person name="Stolte C."/>
            <person name="Sykes S."/>
            <person name="Thomson T."/>
            <person name="Walk T."/>
            <person name="White J."/>
            <person name="Yandava C."/>
            <person name="Burger G."/>
            <person name="Gray M.W."/>
            <person name="Holland P.W.H."/>
            <person name="King N."/>
            <person name="Lang F.B.F."/>
            <person name="Roger A.J."/>
            <person name="Ruiz-Trillo I."/>
            <person name="Lander E."/>
            <person name="Nusbaum C."/>
        </authorList>
    </citation>
    <scope>NUCLEOTIDE SEQUENCE [LARGE SCALE GENOMIC DNA]</scope>
    <source>
        <strain evidence="11 12">DAOM BR117</strain>
    </source>
</reference>
<dbReference type="Gene3D" id="1.50.40.10">
    <property type="entry name" value="Mitochondrial carrier domain"/>
    <property type="match status" value="2"/>
</dbReference>
<accession>A0A0L0HF93</accession>
<dbReference type="PANTHER" id="PTHR45624">
    <property type="entry name" value="MITOCHONDRIAL BASIC AMINO ACIDS TRANSPORTER-RELATED"/>
    <property type="match status" value="1"/>
</dbReference>
<feature type="repeat" description="Solcar" evidence="9">
    <location>
        <begin position="13"/>
        <end position="97"/>
    </location>
</feature>
<dbReference type="InterPro" id="IPR050567">
    <property type="entry name" value="Mitochondrial_Carrier"/>
</dbReference>
<dbReference type="OrthoDB" id="14252at2759"/>
<evidence type="ECO:0000256" key="9">
    <source>
        <dbReference type="PROSITE-ProRule" id="PRU00282"/>
    </source>
</evidence>
<evidence type="ECO:0000256" key="4">
    <source>
        <dbReference type="ARBA" id="ARBA00022692"/>
    </source>
</evidence>
<gene>
    <name evidence="11" type="ORF">SPPG_05693</name>
</gene>
<keyword evidence="12" id="KW-1185">Reference proteome</keyword>
<dbReference type="PROSITE" id="PS50920">
    <property type="entry name" value="SOLCAR"/>
    <property type="match status" value="3"/>
</dbReference>
<comment type="subcellular location">
    <subcellularLocation>
        <location evidence="1">Mitochondrion membrane</location>
        <topology evidence="1">Multi-pass membrane protein</topology>
    </subcellularLocation>
</comment>
<organism evidence="11 12">
    <name type="scientific">Spizellomyces punctatus (strain DAOM BR117)</name>
    <dbReference type="NCBI Taxonomy" id="645134"/>
    <lineage>
        <taxon>Eukaryota</taxon>
        <taxon>Fungi</taxon>
        <taxon>Fungi incertae sedis</taxon>
        <taxon>Chytridiomycota</taxon>
        <taxon>Chytridiomycota incertae sedis</taxon>
        <taxon>Chytridiomycetes</taxon>
        <taxon>Spizellomycetales</taxon>
        <taxon>Spizellomycetaceae</taxon>
        <taxon>Spizellomyces</taxon>
    </lineage>
</organism>